<dbReference type="PATRIC" id="fig|1263867.3.peg.3694"/>
<feature type="domain" description="Band 7" evidence="6">
    <location>
        <begin position="197"/>
        <end position="377"/>
    </location>
</feature>
<evidence type="ECO:0000256" key="5">
    <source>
        <dbReference type="SAM" id="Phobius"/>
    </source>
</evidence>
<dbReference type="RefSeq" id="WP_008658252.1">
    <property type="nucleotide sequence ID" value="NZ_ANMO01000154.1"/>
</dbReference>
<gene>
    <name evidence="7" type="ORF">RE6C_03452</name>
</gene>
<comment type="similarity">
    <text evidence="2">Belongs to the band 7/mec-2 family.</text>
</comment>
<evidence type="ECO:0000256" key="3">
    <source>
        <dbReference type="SAM" id="Coils"/>
    </source>
</evidence>
<organism evidence="7 8">
    <name type="scientific">Rhodopirellula europaea 6C</name>
    <dbReference type="NCBI Taxonomy" id="1263867"/>
    <lineage>
        <taxon>Bacteria</taxon>
        <taxon>Pseudomonadati</taxon>
        <taxon>Planctomycetota</taxon>
        <taxon>Planctomycetia</taxon>
        <taxon>Pirellulales</taxon>
        <taxon>Pirellulaceae</taxon>
        <taxon>Rhodopirellula</taxon>
    </lineage>
</organism>
<feature type="compositionally biased region" description="Polar residues" evidence="4">
    <location>
        <begin position="529"/>
        <end position="548"/>
    </location>
</feature>
<keyword evidence="5" id="KW-0812">Transmembrane</keyword>
<keyword evidence="3" id="KW-0175">Coiled coil</keyword>
<dbReference type="SMART" id="SM00244">
    <property type="entry name" value="PHB"/>
    <property type="match status" value="1"/>
</dbReference>
<keyword evidence="8" id="KW-1185">Reference proteome</keyword>
<reference evidence="7" key="1">
    <citation type="submission" date="2012-11" db="EMBL/GenBank/DDBJ databases">
        <title>Permanent draft genomes of Rhodopirellula europaea strain SH398 and 6C.</title>
        <authorList>
            <person name="Richter M."/>
            <person name="Richter-Heitmann T."/>
            <person name="Frank C."/>
            <person name="Harder J."/>
            <person name="Glockner F.O."/>
        </authorList>
    </citation>
    <scope>NUCLEOTIDE SEQUENCE</scope>
    <source>
        <strain evidence="7">6C</strain>
    </source>
</reference>
<dbReference type="PANTHER" id="PTHR10264:SF19">
    <property type="entry name" value="AT06885P-RELATED"/>
    <property type="match status" value="1"/>
</dbReference>
<dbReference type="SUPFAM" id="SSF117892">
    <property type="entry name" value="Band 7/SPFH domain"/>
    <property type="match status" value="1"/>
</dbReference>
<evidence type="ECO:0000256" key="2">
    <source>
        <dbReference type="ARBA" id="ARBA00008164"/>
    </source>
</evidence>
<dbReference type="InterPro" id="IPR036013">
    <property type="entry name" value="Band_7/SPFH_dom_sf"/>
</dbReference>
<dbReference type="Proteomes" id="UP000011529">
    <property type="component" value="Unassembled WGS sequence"/>
</dbReference>
<dbReference type="EMBL" id="ANMO01000154">
    <property type="protein sequence ID" value="EMB15858.1"/>
    <property type="molecule type" value="Genomic_DNA"/>
</dbReference>
<evidence type="ECO:0000256" key="1">
    <source>
        <dbReference type="ARBA" id="ARBA00004167"/>
    </source>
</evidence>
<comment type="subcellular location">
    <subcellularLocation>
        <location evidence="1">Membrane</location>
        <topology evidence="1">Single-pass membrane protein</topology>
    </subcellularLocation>
</comment>
<proteinExistence type="inferred from homology"/>
<reference evidence="7" key="2">
    <citation type="journal article" date="2013" name="Mar. Genomics">
        <title>Expression of sulfatases in Rhodopirellula baltica and the diversity of sulfatases in the genus Rhodopirellula.</title>
        <authorList>
            <person name="Wegner C.E."/>
            <person name="Richter-Heitmann T."/>
            <person name="Klindworth A."/>
            <person name="Klockow C."/>
            <person name="Richter M."/>
            <person name="Achstetter T."/>
            <person name="Glockner F.O."/>
            <person name="Harder J."/>
        </authorList>
    </citation>
    <scope>NUCLEOTIDE SEQUENCE [LARGE SCALE GENOMIC DNA]</scope>
    <source>
        <strain evidence="7">6C</strain>
    </source>
</reference>
<dbReference type="Gene3D" id="3.30.479.30">
    <property type="entry name" value="Band 7 domain"/>
    <property type="match status" value="1"/>
</dbReference>
<evidence type="ECO:0000259" key="6">
    <source>
        <dbReference type="SMART" id="SM00244"/>
    </source>
</evidence>
<evidence type="ECO:0000313" key="7">
    <source>
        <dbReference type="EMBL" id="EMB15858.1"/>
    </source>
</evidence>
<feature type="region of interest" description="Disordered" evidence="4">
    <location>
        <begin position="529"/>
        <end position="554"/>
    </location>
</feature>
<feature type="coiled-coil region" evidence="3">
    <location>
        <begin position="427"/>
        <end position="454"/>
    </location>
</feature>
<keyword evidence="5" id="KW-0472">Membrane</keyword>
<dbReference type="Pfam" id="PF01145">
    <property type="entry name" value="Band_7"/>
    <property type="match status" value="1"/>
</dbReference>
<dbReference type="AlphaFoldDB" id="M2B244"/>
<evidence type="ECO:0000256" key="4">
    <source>
        <dbReference type="SAM" id="MobiDB-lite"/>
    </source>
</evidence>
<sequence length="554" mass="62288">MESSSNSNSPLNSPAMRRLLRQGLIGTAGLGLLAAGLLGVIWFYMFCRIEVPSGHIAVLLKKTGSEIENSTEVVSEADFGQFKGLQEKVLTEGRYFYNPWNWDWDIVPQVEIPENRLGVRIRLYGDDLGYGNLIAYEPNQKGIAAEVLRPGRHQLNAVVYEAGQEVPRYRDNFIELVELHEPIVIPAGFKGVVTLLSAPPAEDPNQLLVEEGKRGVQEKTLDPGVYYINPYVQRVNLVDCRSQRFNLSNGGEMGFPSRDGFWVRLDGRIEFRVDPERAAEVFVTYNDSGNDDGYDARVEEEIIEKIILPNARSFCRLRGSDNSGRDFILGEKRLAFQKDFQQTLGETCRQQGIEIIQALVTRISPPQQIASPVRDRQIATQQAQQYVKEIEQQTSEQQLKIEQEMVKRKEALVEVDREVIKLTTEAMRQQEVAVIEAEQRKKVAEVELAAAKDQSEAILAQGKAEAEVIGFENEAEAAGWVKSVEAYDGDGDEYARWVMLRKLAPSYRQMMVNTADSSLMNIFNEFNSEAPNKKTQPSAEAINTSNQDESGESE</sequence>
<protein>
    <submittedName>
        <fullName evidence="7">Band 7 protein</fullName>
    </submittedName>
</protein>
<name>M2B244_9BACT</name>
<feature type="transmembrane region" description="Helical" evidence="5">
    <location>
        <begin position="24"/>
        <end position="45"/>
    </location>
</feature>
<dbReference type="GO" id="GO:0005886">
    <property type="term" value="C:plasma membrane"/>
    <property type="evidence" value="ECO:0007669"/>
    <property type="project" value="InterPro"/>
</dbReference>
<keyword evidence="5" id="KW-1133">Transmembrane helix</keyword>
<accession>M2B244</accession>
<evidence type="ECO:0000313" key="8">
    <source>
        <dbReference type="Proteomes" id="UP000011529"/>
    </source>
</evidence>
<dbReference type="InterPro" id="IPR001107">
    <property type="entry name" value="Band_7"/>
</dbReference>
<dbReference type="PANTHER" id="PTHR10264">
    <property type="entry name" value="BAND 7 PROTEIN-RELATED"/>
    <property type="match status" value="1"/>
</dbReference>
<dbReference type="InterPro" id="IPR043202">
    <property type="entry name" value="Band-7_stomatin-like"/>
</dbReference>
<comment type="caution">
    <text evidence="7">The sequence shown here is derived from an EMBL/GenBank/DDBJ whole genome shotgun (WGS) entry which is preliminary data.</text>
</comment>